<dbReference type="Proteomes" id="UP000284779">
    <property type="component" value="Unassembled WGS sequence"/>
</dbReference>
<proteinExistence type="predicted"/>
<reference evidence="7 8" key="1">
    <citation type="submission" date="2018-08" db="EMBL/GenBank/DDBJ databases">
        <title>A genome reference for cultivated species of the human gut microbiota.</title>
        <authorList>
            <person name="Zou Y."/>
            <person name="Xue W."/>
            <person name="Luo G."/>
        </authorList>
    </citation>
    <scope>NUCLEOTIDE SEQUENCE [LARGE SCALE GENOMIC DNA]</scope>
    <source>
        <strain evidence="6 7">AF37-4</strain>
        <strain evidence="5 11">AM23-22</strain>
        <strain evidence="4 10">AM42-30</strain>
        <strain evidence="3 8">AM43-2</strain>
        <strain evidence="2 9">AM44-11BH</strain>
    </source>
</reference>
<dbReference type="AlphaFoldDB" id="A0A415LDA1"/>
<evidence type="ECO:0000313" key="7">
    <source>
        <dbReference type="Proteomes" id="UP000283314"/>
    </source>
</evidence>
<keyword evidence="1" id="KW-1133">Transmembrane helix</keyword>
<dbReference type="EMBL" id="QRHR01000003">
    <property type="protein sequence ID" value="RHF89581.1"/>
    <property type="molecule type" value="Genomic_DNA"/>
</dbReference>
<accession>A0A415LDA1</accession>
<evidence type="ECO:0000313" key="5">
    <source>
        <dbReference type="EMBL" id="RHF89581.1"/>
    </source>
</evidence>
<comment type="caution">
    <text evidence="6">The sequence shown here is derived from an EMBL/GenBank/DDBJ whole genome shotgun (WGS) entry which is preliminary data.</text>
</comment>
<dbReference type="Proteomes" id="UP000285740">
    <property type="component" value="Unassembled WGS sequence"/>
</dbReference>
<evidence type="ECO:0000313" key="2">
    <source>
        <dbReference type="EMBL" id="RHA20073.1"/>
    </source>
</evidence>
<protein>
    <submittedName>
        <fullName evidence="6">Cell division protein FtsL</fullName>
    </submittedName>
</protein>
<dbReference type="Proteomes" id="UP000284598">
    <property type="component" value="Unassembled WGS sequence"/>
</dbReference>
<dbReference type="EMBL" id="QSFV01000066">
    <property type="protein sequence ID" value="RHA75049.1"/>
    <property type="molecule type" value="Genomic_DNA"/>
</dbReference>
<evidence type="ECO:0000256" key="1">
    <source>
        <dbReference type="SAM" id="Phobius"/>
    </source>
</evidence>
<dbReference type="EMBL" id="QSFD01000002">
    <property type="protein sequence ID" value="RHA20073.1"/>
    <property type="molecule type" value="Genomic_DNA"/>
</dbReference>
<gene>
    <name evidence="6" type="ORF">DW018_04945</name>
    <name evidence="5" type="ORF">DW652_03630</name>
    <name evidence="4" type="ORF">DW918_11680</name>
    <name evidence="3" type="ORF">DW929_00735</name>
    <name evidence="2" type="ORF">DW944_02725</name>
</gene>
<dbReference type="GO" id="GO:0051301">
    <property type="term" value="P:cell division"/>
    <property type="evidence" value="ECO:0007669"/>
    <property type="project" value="UniProtKB-KW"/>
</dbReference>
<keyword evidence="6" id="KW-0131">Cell cycle</keyword>
<evidence type="ECO:0000313" key="10">
    <source>
        <dbReference type="Proteomes" id="UP000285740"/>
    </source>
</evidence>
<evidence type="ECO:0000313" key="6">
    <source>
        <dbReference type="EMBL" id="RHL46530.1"/>
    </source>
</evidence>
<name>A0A415LDA1_9FIRM</name>
<keyword evidence="1" id="KW-0472">Membrane</keyword>
<evidence type="ECO:0000313" key="3">
    <source>
        <dbReference type="EMBL" id="RHA57392.1"/>
    </source>
</evidence>
<keyword evidence="6" id="KW-0132">Cell division</keyword>
<evidence type="ECO:0000313" key="9">
    <source>
        <dbReference type="Proteomes" id="UP000284779"/>
    </source>
</evidence>
<evidence type="ECO:0000313" key="11">
    <source>
        <dbReference type="Proteomes" id="UP000286186"/>
    </source>
</evidence>
<keyword evidence="9" id="KW-1185">Reference proteome</keyword>
<keyword evidence="1" id="KW-0812">Transmembrane</keyword>
<sequence>MNQVRRSNYGREYVDGNTVRKLNPDRDRRVYVDGKRVQENERQIRAREYAKIMNAPYVAFLAIVSAVCLIMCVCYLNIQSDISETRTNIATLKGQISTVQSQNDALNYSINSYIDTDNIYKMATNKLGMKQATDDQISKYELSDGGYTVQYGDIPNK</sequence>
<dbReference type="GeneID" id="66466583"/>
<dbReference type="RefSeq" id="WP_117900941.1">
    <property type="nucleotide sequence ID" value="NZ_CABJDQ010000003.1"/>
</dbReference>
<dbReference type="EMBL" id="QSFO01000001">
    <property type="protein sequence ID" value="RHA57392.1"/>
    <property type="molecule type" value="Genomic_DNA"/>
</dbReference>
<evidence type="ECO:0000313" key="8">
    <source>
        <dbReference type="Proteomes" id="UP000284598"/>
    </source>
</evidence>
<dbReference type="Proteomes" id="UP000283314">
    <property type="component" value="Unassembled WGS sequence"/>
</dbReference>
<dbReference type="Proteomes" id="UP000286186">
    <property type="component" value="Unassembled WGS sequence"/>
</dbReference>
<evidence type="ECO:0000313" key="4">
    <source>
        <dbReference type="EMBL" id="RHA75049.1"/>
    </source>
</evidence>
<feature type="transmembrane region" description="Helical" evidence="1">
    <location>
        <begin position="57"/>
        <end position="78"/>
    </location>
</feature>
<organism evidence="6 7">
    <name type="scientific">Eubacterium ventriosum</name>
    <dbReference type="NCBI Taxonomy" id="39496"/>
    <lineage>
        <taxon>Bacteria</taxon>
        <taxon>Bacillati</taxon>
        <taxon>Bacillota</taxon>
        <taxon>Clostridia</taxon>
        <taxon>Eubacteriales</taxon>
        <taxon>Eubacteriaceae</taxon>
        <taxon>Eubacterium</taxon>
    </lineage>
</organism>
<dbReference type="EMBL" id="QROT01000003">
    <property type="protein sequence ID" value="RHL46530.1"/>
    <property type="molecule type" value="Genomic_DNA"/>
</dbReference>